<reference evidence="1" key="1">
    <citation type="submission" date="2018-04" db="EMBL/GenBank/DDBJ databases">
        <title>Whole genome sequencing of Hypsizygus marmoreus.</title>
        <authorList>
            <person name="Choi I.-G."/>
            <person name="Min B."/>
            <person name="Kim J.-G."/>
            <person name="Kim S."/>
            <person name="Oh Y.-L."/>
            <person name="Kong W.-S."/>
            <person name="Park H."/>
            <person name="Jeong J."/>
            <person name="Song E.-S."/>
        </authorList>
    </citation>
    <scope>NUCLEOTIDE SEQUENCE [LARGE SCALE GENOMIC DNA]</scope>
    <source>
        <strain evidence="1">51987-8</strain>
    </source>
</reference>
<name>A0A369J879_HYPMA</name>
<proteinExistence type="predicted"/>
<evidence type="ECO:0000313" key="2">
    <source>
        <dbReference type="Proteomes" id="UP000076154"/>
    </source>
</evidence>
<dbReference type="Proteomes" id="UP000076154">
    <property type="component" value="Unassembled WGS sequence"/>
</dbReference>
<dbReference type="InParanoid" id="A0A369J879"/>
<comment type="caution">
    <text evidence="1">The sequence shown here is derived from an EMBL/GenBank/DDBJ whole genome shotgun (WGS) entry which is preliminary data.</text>
</comment>
<protein>
    <submittedName>
        <fullName evidence="1">Uncharacterized protein</fullName>
    </submittedName>
</protein>
<dbReference type="EMBL" id="LUEZ02000106">
    <property type="protein sequence ID" value="RDB18128.1"/>
    <property type="molecule type" value="Genomic_DNA"/>
</dbReference>
<keyword evidence="2" id="KW-1185">Reference proteome</keyword>
<organism evidence="1 2">
    <name type="scientific">Hypsizygus marmoreus</name>
    <name type="common">White beech mushroom</name>
    <name type="synonym">Agaricus marmoreus</name>
    <dbReference type="NCBI Taxonomy" id="39966"/>
    <lineage>
        <taxon>Eukaryota</taxon>
        <taxon>Fungi</taxon>
        <taxon>Dikarya</taxon>
        <taxon>Basidiomycota</taxon>
        <taxon>Agaricomycotina</taxon>
        <taxon>Agaricomycetes</taxon>
        <taxon>Agaricomycetidae</taxon>
        <taxon>Agaricales</taxon>
        <taxon>Tricholomatineae</taxon>
        <taxon>Lyophyllaceae</taxon>
        <taxon>Hypsizygus</taxon>
    </lineage>
</organism>
<sequence length="448" mass="50109">MVSCFQAIADKIFPCLVRRYRTVGILGMLNGGPEDFSLIADFVHLHDLTPGDPSLSHWLVCIGEEEGEFDDGDAEGLAMLLRSKACAERINHSNREHKSALHSKFAHQLHRTAKDATRRDVISIVLIGQTNPSGEAFDVGWGDDGMISPLTLERALKHTKAARIFVVSTASLSNNWINPLWTLISVLSYGRRSTQKKTISIPFLRRRQSEVLEDIWRYRISFARAYTSPSVPYLIVLDGRLSFGSALDPPAKSPLGTGVESTVTREADTVRSIYGGDESGPRVPDAWKEQLNEVHLKELALAFHRDGPRCTVSNYFLHIGAIHILEDWKGGTASTRLDLHARLYAMFLFRVRQCERVHAVATALGWDYEEAEKACVSPINKCRVPMWRIKEAEAGGCRVRELMGRGLLLFEEGAAWLACMWVHEGRPCIKKEVWREAMTVADTIVGGM</sequence>
<accession>A0A369J879</accession>
<gene>
    <name evidence="1" type="ORF">Hypma_000468</name>
</gene>
<dbReference type="AlphaFoldDB" id="A0A369J879"/>
<evidence type="ECO:0000313" key="1">
    <source>
        <dbReference type="EMBL" id="RDB18128.1"/>
    </source>
</evidence>